<evidence type="ECO:0000256" key="1">
    <source>
        <dbReference type="SAM" id="MobiDB-lite"/>
    </source>
</evidence>
<evidence type="ECO:0000313" key="5">
    <source>
        <dbReference type="Proteomes" id="UP000471648"/>
    </source>
</evidence>
<keyword evidence="7" id="KW-1185">Reference proteome</keyword>
<dbReference type="EMBL" id="JAAGME010001303">
    <property type="protein sequence ID" value="NEB71418.1"/>
    <property type="molecule type" value="Genomic_DNA"/>
</dbReference>
<name>A0A6N9VJH8_STRMI</name>
<reference evidence="3 5" key="1">
    <citation type="submission" date="2020-01" db="EMBL/GenBank/DDBJ databases">
        <title>Insect and environment-associated Actinomycetes.</title>
        <authorList>
            <person name="Currrie C."/>
            <person name="Chevrette M."/>
            <person name="Carlson C."/>
            <person name="Stubbendieck R."/>
            <person name="Wendt-Pienkowski E."/>
        </authorList>
    </citation>
    <scope>NUCLEOTIDE SEQUENCE [LARGE SCALE GENOMIC DNA]</scope>
    <source>
        <strain evidence="3 5">SID14438</strain>
    </source>
</reference>
<feature type="region of interest" description="Disordered" evidence="1">
    <location>
        <begin position="47"/>
        <end position="69"/>
    </location>
</feature>
<feature type="compositionally biased region" description="Basic and acidic residues" evidence="1">
    <location>
        <begin position="50"/>
        <end position="69"/>
    </location>
</feature>
<organism evidence="3 5">
    <name type="scientific">Streptomyces microflavus</name>
    <name type="common">Streptomyces lipmanii</name>
    <dbReference type="NCBI Taxonomy" id="1919"/>
    <lineage>
        <taxon>Bacteria</taxon>
        <taxon>Bacillati</taxon>
        <taxon>Actinomycetota</taxon>
        <taxon>Actinomycetes</taxon>
        <taxon>Kitasatosporales</taxon>
        <taxon>Streptomycetaceae</taxon>
        <taxon>Streptomyces</taxon>
    </lineage>
</organism>
<dbReference type="Proteomes" id="UP000471648">
    <property type="component" value="Unassembled WGS sequence"/>
</dbReference>
<proteinExistence type="predicted"/>
<dbReference type="GeneID" id="87632797"/>
<reference evidence="4 6" key="2">
    <citation type="submission" date="2020-06" db="EMBL/GenBank/DDBJ databases">
        <title>Genome mining for natural products.</title>
        <authorList>
            <person name="Zhang B."/>
            <person name="Shi J."/>
            <person name="Ge H."/>
        </authorList>
    </citation>
    <scope>NUCLEOTIDE SEQUENCE [LARGE SCALE GENOMIC DNA]</scope>
    <source>
        <strain evidence="4 6">NA06532</strain>
    </source>
</reference>
<protein>
    <submittedName>
        <fullName evidence="3">Uncharacterized protein</fullName>
    </submittedName>
</protein>
<evidence type="ECO:0000313" key="4">
    <source>
        <dbReference type="EMBL" id="QKW43974.1"/>
    </source>
</evidence>
<evidence type="ECO:0000313" key="6">
    <source>
        <dbReference type="Proteomes" id="UP000509345"/>
    </source>
</evidence>
<dbReference type="EMBL" id="CP054926">
    <property type="protein sequence ID" value="QKW43974.1"/>
    <property type="molecule type" value="Genomic_DNA"/>
</dbReference>
<gene>
    <name evidence="2" type="ORF">ABR748_16825</name>
    <name evidence="3" type="ORF">G3I39_30775</name>
    <name evidence="4" type="ORF">HUT09_16305</name>
</gene>
<dbReference type="AlphaFoldDB" id="A0A6N9VJH8"/>
<evidence type="ECO:0000313" key="3">
    <source>
        <dbReference type="EMBL" id="NEB71418.1"/>
    </source>
</evidence>
<reference evidence="2 7" key="3">
    <citation type="submission" date="2024-01" db="EMBL/GenBank/DDBJ databases">
        <title>Metagenomic exploration of the rhizosphere soil microbial community and their significance in facilitating the development of wild simulated ginseng.</title>
        <authorList>
            <person name="Huang J."/>
        </authorList>
    </citation>
    <scope>NUCLEOTIDE SEQUENCE [LARGE SCALE GENOMIC DNA]</scope>
    <source>
        <strain evidence="2 7">WY141</strain>
    </source>
</reference>
<dbReference type="Proteomes" id="UP001456562">
    <property type="component" value="Unassembled WGS sequence"/>
</dbReference>
<evidence type="ECO:0000313" key="2">
    <source>
        <dbReference type="EMBL" id="MER0425879.1"/>
    </source>
</evidence>
<accession>A0A6N9VJH8</accession>
<sequence>MASKKRETQQRAAFMCPTCKHPVASEIQRRKTLGIFVPVWRPGPCDNPDCADHAAEERLSRRADHRTAD</sequence>
<evidence type="ECO:0000313" key="7">
    <source>
        <dbReference type="Proteomes" id="UP001456562"/>
    </source>
</evidence>
<dbReference type="RefSeq" id="WP_094210957.1">
    <property type="nucleotide sequence ID" value="NZ_CP054926.1"/>
</dbReference>
<dbReference type="Proteomes" id="UP000509345">
    <property type="component" value="Chromosome"/>
</dbReference>
<dbReference type="EMBL" id="JBEJUE010000013">
    <property type="protein sequence ID" value="MER0425879.1"/>
    <property type="molecule type" value="Genomic_DNA"/>
</dbReference>